<keyword evidence="2" id="KW-1185">Reference proteome</keyword>
<name>A0A1Y2I783_TRAC3</name>
<evidence type="ECO:0000313" key="1">
    <source>
        <dbReference type="EMBL" id="OSC96984.1"/>
    </source>
</evidence>
<protein>
    <submittedName>
        <fullName evidence="1">Uncharacterized protein</fullName>
    </submittedName>
</protein>
<dbReference type="AlphaFoldDB" id="A0A1Y2I783"/>
<sequence length="148" mass="16591">MLLRARGYRGSLRSGRDLGSRTRFAGHYVTKCWMEMSGSGFLCHMQRRTTVGAHVHSRCSARAMEFRLRPFGVAPMFCFHSGRISTFCRGPCRTGVNCKENENPRSEVSRPIHPDSASNAGMTFARTPNCPAHPYFVSDYQASPGELR</sequence>
<evidence type="ECO:0000313" key="2">
    <source>
        <dbReference type="Proteomes" id="UP000193067"/>
    </source>
</evidence>
<gene>
    <name evidence="1" type="ORF">PYCCODRAFT_1481594</name>
</gene>
<accession>A0A1Y2I783</accession>
<organism evidence="1 2">
    <name type="scientific">Trametes coccinea (strain BRFM310)</name>
    <name type="common">Pycnoporus coccineus</name>
    <dbReference type="NCBI Taxonomy" id="1353009"/>
    <lineage>
        <taxon>Eukaryota</taxon>
        <taxon>Fungi</taxon>
        <taxon>Dikarya</taxon>
        <taxon>Basidiomycota</taxon>
        <taxon>Agaricomycotina</taxon>
        <taxon>Agaricomycetes</taxon>
        <taxon>Polyporales</taxon>
        <taxon>Polyporaceae</taxon>
        <taxon>Trametes</taxon>
    </lineage>
</organism>
<proteinExistence type="predicted"/>
<reference evidence="1 2" key="1">
    <citation type="journal article" date="2015" name="Biotechnol. Biofuels">
        <title>Enhanced degradation of softwood versus hardwood by the white-rot fungus Pycnoporus coccineus.</title>
        <authorList>
            <person name="Couturier M."/>
            <person name="Navarro D."/>
            <person name="Chevret D."/>
            <person name="Henrissat B."/>
            <person name="Piumi F."/>
            <person name="Ruiz-Duenas F.J."/>
            <person name="Martinez A.T."/>
            <person name="Grigoriev I.V."/>
            <person name="Riley R."/>
            <person name="Lipzen A."/>
            <person name="Berrin J.G."/>
            <person name="Master E.R."/>
            <person name="Rosso M.N."/>
        </authorList>
    </citation>
    <scope>NUCLEOTIDE SEQUENCE [LARGE SCALE GENOMIC DNA]</scope>
    <source>
        <strain evidence="1 2">BRFM310</strain>
    </source>
</reference>
<dbReference type="EMBL" id="KZ084160">
    <property type="protein sequence ID" value="OSC96984.1"/>
    <property type="molecule type" value="Genomic_DNA"/>
</dbReference>
<dbReference type="Proteomes" id="UP000193067">
    <property type="component" value="Unassembled WGS sequence"/>
</dbReference>